<keyword evidence="2" id="KW-1185">Reference proteome</keyword>
<evidence type="ECO:0008006" key="3">
    <source>
        <dbReference type="Google" id="ProtNLM"/>
    </source>
</evidence>
<sequence length="71" mass="7522">MATPRSLASSPFNNLRVPQPPPAVFVVGQRVTHDRHGLGRVVGLEGEVAVLVDFGDRVVRVAAGSARLHAL</sequence>
<dbReference type="Proteomes" id="UP000504882">
    <property type="component" value="Unassembled WGS sequence"/>
</dbReference>
<gene>
    <name evidence="1" type="ORF">EXU48_00340</name>
</gene>
<evidence type="ECO:0000313" key="1">
    <source>
        <dbReference type="EMBL" id="TDE98702.1"/>
    </source>
</evidence>
<comment type="caution">
    <text evidence="1">The sequence shown here is derived from an EMBL/GenBank/DDBJ whole genome shotgun (WGS) entry which is preliminary data.</text>
</comment>
<name>A0ABY2E886_9MICO</name>
<evidence type="ECO:0000313" key="2">
    <source>
        <dbReference type="Proteomes" id="UP000504882"/>
    </source>
</evidence>
<organism evidence="1 2">
    <name type="scientific">Occultella glacieicola</name>
    <dbReference type="NCBI Taxonomy" id="2518684"/>
    <lineage>
        <taxon>Bacteria</taxon>
        <taxon>Bacillati</taxon>
        <taxon>Actinomycetota</taxon>
        <taxon>Actinomycetes</taxon>
        <taxon>Micrococcales</taxon>
        <taxon>Ruaniaceae</taxon>
        <taxon>Occultella</taxon>
    </lineage>
</organism>
<dbReference type="EMBL" id="SMNA01000001">
    <property type="protein sequence ID" value="TDE98702.1"/>
    <property type="molecule type" value="Genomic_DNA"/>
</dbReference>
<dbReference type="RefSeq" id="WP_133105604.1">
    <property type="nucleotide sequence ID" value="NZ_SMNA01000001.1"/>
</dbReference>
<protein>
    <recommendedName>
        <fullName evidence="3">DUF3553 domain-containing protein</fullName>
    </recommendedName>
</protein>
<accession>A0ABY2E886</accession>
<proteinExistence type="predicted"/>
<reference evidence="1 2" key="1">
    <citation type="submission" date="2019-03" db="EMBL/GenBank/DDBJ databases">
        <title>Genomic features of bacteria from cold environments.</title>
        <authorList>
            <person name="Shen L."/>
        </authorList>
    </citation>
    <scope>NUCLEOTIDE SEQUENCE [LARGE SCALE GENOMIC DNA]</scope>
    <source>
        <strain evidence="2">T3246-1</strain>
    </source>
</reference>